<dbReference type="Pfam" id="PF02984">
    <property type="entry name" value="Cyclin_C"/>
    <property type="match status" value="1"/>
</dbReference>
<evidence type="ECO:0000259" key="6">
    <source>
        <dbReference type="SMART" id="SM00385"/>
    </source>
</evidence>
<feature type="domain" description="Cyclin C-terminal" evidence="7">
    <location>
        <begin position="347"/>
        <end position="442"/>
    </location>
</feature>
<gene>
    <name evidence="8" type="ORF">QYE76_023464</name>
</gene>
<accession>A0AAD8RBG1</accession>
<evidence type="ECO:0008006" key="10">
    <source>
        <dbReference type="Google" id="ProtNLM"/>
    </source>
</evidence>
<evidence type="ECO:0000256" key="1">
    <source>
        <dbReference type="ARBA" id="ARBA00022618"/>
    </source>
</evidence>
<keyword evidence="2 4" id="KW-0195">Cyclin</keyword>
<dbReference type="SMART" id="SM01332">
    <property type="entry name" value="Cyclin_C"/>
    <property type="match status" value="1"/>
</dbReference>
<dbReference type="PROSITE" id="PS00292">
    <property type="entry name" value="CYCLINS"/>
    <property type="match status" value="1"/>
</dbReference>
<keyword evidence="3" id="KW-0131">Cell cycle</keyword>
<dbReference type="InterPro" id="IPR039361">
    <property type="entry name" value="Cyclin"/>
</dbReference>
<feature type="compositionally biased region" description="Basic and acidic residues" evidence="5">
    <location>
        <begin position="211"/>
        <end position="225"/>
    </location>
</feature>
<feature type="domain" description="Cyclin-like" evidence="6">
    <location>
        <begin position="247"/>
        <end position="338"/>
    </location>
</feature>
<dbReference type="InterPro" id="IPR004367">
    <property type="entry name" value="Cyclin_C-dom"/>
</dbReference>
<keyword evidence="1" id="KW-0132">Cell division</keyword>
<evidence type="ECO:0000256" key="2">
    <source>
        <dbReference type="ARBA" id="ARBA00023127"/>
    </source>
</evidence>
<evidence type="ECO:0000256" key="3">
    <source>
        <dbReference type="ARBA" id="ARBA00023306"/>
    </source>
</evidence>
<name>A0AAD8RBG1_LOLMU</name>
<keyword evidence="9" id="KW-1185">Reference proteome</keyword>
<protein>
    <recommendedName>
        <fullName evidence="10">Cyclin N-terminal domain-containing protein</fullName>
    </recommendedName>
</protein>
<dbReference type="InterPro" id="IPR013763">
    <property type="entry name" value="Cyclin-like_dom"/>
</dbReference>
<evidence type="ECO:0000313" key="9">
    <source>
        <dbReference type="Proteomes" id="UP001231189"/>
    </source>
</evidence>
<dbReference type="Gene3D" id="1.10.472.10">
    <property type="entry name" value="Cyclin-like"/>
    <property type="match status" value="2"/>
</dbReference>
<feature type="domain" description="Cyclin-like" evidence="6">
    <location>
        <begin position="351"/>
        <end position="438"/>
    </location>
</feature>
<proteinExistence type="inferred from homology"/>
<evidence type="ECO:0000259" key="7">
    <source>
        <dbReference type="SMART" id="SM01332"/>
    </source>
</evidence>
<dbReference type="AlphaFoldDB" id="A0AAD8RBG1"/>
<sequence>MMQRAVNPCAFARPPPPGFGFSFARQPVADLPARRPPPPPGFGFSFARQPVADLPARRPPPPPGFGFSFARQPVAYLPARHRPPPPGFGFSFARQPVAYLPARRPPPPPGFEFSYARQPIARLRTPPPSIGFFCDQLPVDDVPARVLPPPPGFSGPCSKVLPPSPSEIPVQPKLPKRAAPPPVSTAVSENEKPSTTKRRRVCSDYEDDIDANLRRTERSPEERPQPDYLKTVQQDRVSPSDRARMIEWMDAFVRNHDLVDGTLHHAVAYVDRVLSVRAMRKHTDHELRLLGAVAIFVSAKYEDGQRTLAKLDPDKISWYVGGSATREEVLDMERRMVVALGYQLGGPTAHTFVSRFTKHAQGEEELKIQRMAHRLADESLRNYACLGHLPSVVASSAIFLARSALLNLPDVPAWSSEMQELTGYDVTNLVGCLHAMRPVADL</sequence>
<dbReference type="InterPro" id="IPR048258">
    <property type="entry name" value="Cyclins_cyclin-box"/>
</dbReference>
<dbReference type="Proteomes" id="UP001231189">
    <property type="component" value="Unassembled WGS sequence"/>
</dbReference>
<dbReference type="PANTHER" id="PTHR10177">
    <property type="entry name" value="CYCLINS"/>
    <property type="match status" value="1"/>
</dbReference>
<dbReference type="EMBL" id="JAUUTY010000006">
    <property type="protein sequence ID" value="KAK1617947.1"/>
    <property type="molecule type" value="Genomic_DNA"/>
</dbReference>
<dbReference type="SUPFAM" id="SSF47954">
    <property type="entry name" value="Cyclin-like"/>
    <property type="match status" value="2"/>
</dbReference>
<feature type="region of interest" description="Disordered" evidence="5">
    <location>
        <begin position="157"/>
        <end position="236"/>
    </location>
</feature>
<dbReference type="GO" id="GO:0051301">
    <property type="term" value="P:cell division"/>
    <property type="evidence" value="ECO:0007669"/>
    <property type="project" value="UniProtKB-KW"/>
</dbReference>
<dbReference type="InterPro" id="IPR006671">
    <property type="entry name" value="Cyclin_N"/>
</dbReference>
<evidence type="ECO:0000313" key="8">
    <source>
        <dbReference type="EMBL" id="KAK1617947.1"/>
    </source>
</evidence>
<reference evidence="8" key="1">
    <citation type="submission" date="2023-07" db="EMBL/GenBank/DDBJ databases">
        <title>A chromosome-level genome assembly of Lolium multiflorum.</title>
        <authorList>
            <person name="Chen Y."/>
            <person name="Copetti D."/>
            <person name="Kolliker R."/>
            <person name="Studer B."/>
        </authorList>
    </citation>
    <scope>NUCLEOTIDE SEQUENCE</scope>
    <source>
        <strain evidence="8">02402/16</strain>
        <tissue evidence="8">Leaf</tissue>
    </source>
</reference>
<comment type="similarity">
    <text evidence="4">Belongs to the cyclin family.</text>
</comment>
<dbReference type="SMART" id="SM00385">
    <property type="entry name" value="CYCLIN"/>
    <property type="match status" value="2"/>
</dbReference>
<dbReference type="InterPro" id="IPR036915">
    <property type="entry name" value="Cyclin-like_sf"/>
</dbReference>
<organism evidence="8 9">
    <name type="scientific">Lolium multiflorum</name>
    <name type="common">Italian ryegrass</name>
    <name type="synonym">Lolium perenne subsp. multiflorum</name>
    <dbReference type="NCBI Taxonomy" id="4521"/>
    <lineage>
        <taxon>Eukaryota</taxon>
        <taxon>Viridiplantae</taxon>
        <taxon>Streptophyta</taxon>
        <taxon>Embryophyta</taxon>
        <taxon>Tracheophyta</taxon>
        <taxon>Spermatophyta</taxon>
        <taxon>Magnoliopsida</taxon>
        <taxon>Liliopsida</taxon>
        <taxon>Poales</taxon>
        <taxon>Poaceae</taxon>
        <taxon>BOP clade</taxon>
        <taxon>Pooideae</taxon>
        <taxon>Poodae</taxon>
        <taxon>Poeae</taxon>
        <taxon>Poeae Chloroplast Group 2 (Poeae type)</taxon>
        <taxon>Loliodinae</taxon>
        <taxon>Loliinae</taxon>
        <taxon>Lolium</taxon>
    </lineage>
</organism>
<comment type="caution">
    <text evidence="8">The sequence shown here is derived from an EMBL/GenBank/DDBJ whole genome shotgun (WGS) entry which is preliminary data.</text>
</comment>
<evidence type="ECO:0000256" key="4">
    <source>
        <dbReference type="RuleBase" id="RU000383"/>
    </source>
</evidence>
<evidence type="ECO:0000256" key="5">
    <source>
        <dbReference type="SAM" id="MobiDB-lite"/>
    </source>
</evidence>
<dbReference type="Pfam" id="PF00134">
    <property type="entry name" value="Cyclin_N"/>
    <property type="match status" value="1"/>
</dbReference>